<keyword evidence="1" id="KW-0560">Oxidoreductase</keyword>
<dbReference type="GO" id="GO:0006571">
    <property type="term" value="P:tyrosine biosynthetic process"/>
    <property type="evidence" value="ECO:0007669"/>
    <property type="project" value="InterPro"/>
</dbReference>
<dbReference type="PANTHER" id="PTHR21363:SF0">
    <property type="entry name" value="PREPHENATE DEHYDROGENASE [NADP(+)]"/>
    <property type="match status" value="1"/>
</dbReference>
<comment type="caution">
    <text evidence="3">The sequence shown here is derived from an EMBL/GenBank/DDBJ whole genome shotgun (WGS) entry which is preliminary data.</text>
</comment>
<dbReference type="GO" id="GO:0008977">
    <property type="term" value="F:prephenate dehydrogenase (NAD+) activity"/>
    <property type="evidence" value="ECO:0007669"/>
    <property type="project" value="InterPro"/>
</dbReference>
<dbReference type="AlphaFoldDB" id="A0A7C4AQK3"/>
<sequence>MEEPDFSKSRLCIVGGKGRMGRWFEALFRQAGLEPLILDREDLPQSRAAAASSDIIMLAAPVSAVKSVMEAIGQFIRPNALLMDISSVKKRPLHFMLEHSRCEVIGTHPFFGPSAASLSGQTIFLCPARGETWLSRLRLFLRSQNARVLEISPDEHDRLMACFQTLRHMLLTALGQTVVKLGYDPVRHAEVMGEWFQQLMTIWGHQLRQPGELYANMAIENPYSHEALIVFQESLSNLVDSIAAQNRDQLIAAMEEHIQSCDLPTTQPHAADGWRRSEEVILDKGDSQTSKILGDS</sequence>
<proteinExistence type="predicted"/>
<evidence type="ECO:0000313" key="3">
    <source>
        <dbReference type="EMBL" id="HGH60067.1"/>
    </source>
</evidence>
<name>A0A7C4AQK3_9BACT</name>
<dbReference type="SUPFAM" id="SSF51735">
    <property type="entry name" value="NAD(P)-binding Rossmann-fold domains"/>
    <property type="match status" value="1"/>
</dbReference>
<feature type="domain" description="Prephenate/arogenate dehydrogenase" evidence="2">
    <location>
        <begin position="9"/>
        <end position="272"/>
    </location>
</feature>
<dbReference type="GO" id="GO:0004665">
    <property type="term" value="F:prephenate dehydrogenase (NADP+) activity"/>
    <property type="evidence" value="ECO:0007669"/>
    <property type="project" value="InterPro"/>
</dbReference>
<dbReference type="InterPro" id="IPR046825">
    <property type="entry name" value="PDH_C"/>
</dbReference>
<evidence type="ECO:0000256" key="1">
    <source>
        <dbReference type="ARBA" id="ARBA00023002"/>
    </source>
</evidence>
<evidence type="ECO:0000259" key="2">
    <source>
        <dbReference type="PROSITE" id="PS51176"/>
    </source>
</evidence>
<dbReference type="Gene3D" id="1.10.3660.10">
    <property type="entry name" value="6-phosphogluconate dehydrogenase C-terminal like domain"/>
    <property type="match status" value="1"/>
</dbReference>
<protein>
    <submittedName>
        <fullName evidence="3">Prephenate dehydrogenase/arogenate dehydrogenase family protein</fullName>
    </submittedName>
</protein>
<dbReference type="InterPro" id="IPR003099">
    <property type="entry name" value="Prephen_DH"/>
</dbReference>
<dbReference type="InterPro" id="IPR046826">
    <property type="entry name" value="PDH_N"/>
</dbReference>
<reference evidence="3" key="1">
    <citation type="journal article" date="2020" name="mSystems">
        <title>Genome- and Community-Level Interaction Insights into Carbon Utilization and Element Cycling Functions of Hydrothermarchaeota in Hydrothermal Sediment.</title>
        <authorList>
            <person name="Zhou Z."/>
            <person name="Liu Y."/>
            <person name="Xu W."/>
            <person name="Pan J."/>
            <person name="Luo Z.H."/>
            <person name="Li M."/>
        </authorList>
    </citation>
    <scope>NUCLEOTIDE SEQUENCE [LARGE SCALE GENOMIC DNA]</scope>
    <source>
        <strain evidence="3">SpSt-769</strain>
    </source>
</reference>
<dbReference type="Pfam" id="PF02153">
    <property type="entry name" value="PDH_N"/>
    <property type="match status" value="1"/>
</dbReference>
<dbReference type="InterPro" id="IPR036291">
    <property type="entry name" value="NAD(P)-bd_dom_sf"/>
</dbReference>
<dbReference type="EMBL" id="DTGT01000063">
    <property type="protein sequence ID" value="HGH60067.1"/>
    <property type="molecule type" value="Genomic_DNA"/>
</dbReference>
<dbReference type="Gene3D" id="3.40.50.720">
    <property type="entry name" value="NAD(P)-binding Rossmann-like Domain"/>
    <property type="match status" value="1"/>
</dbReference>
<accession>A0A7C4AQK3</accession>
<dbReference type="PANTHER" id="PTHR21363">
    <property type="entry name" value="PREPHENATE DEHYDROGENASE"/>
    <property type="match status" value="1"/>
</dbReference>
<dbReference type="PROSITE" id="PS51176">
    <property type="entry name" value="PDH_ADH"/>
    <property type="match status" value="1"/>
</dbReference>
<dbReference type="GO" id="GO:0070403">
    <property type="term" value="F:NAD+ binding"/>
    <property type="evidence" value="ECO:0007669"/>
    <property type="project" value="InterPro"/>
</dbReference>
<dbReference type="InterPro" id="IPR050812">
    <property type="entry name" value="Preph/Arog_dehydrog"/>
</dbReference>
<gene>
    <name evidence="3" type="ORF">ENV54_02075</name>
</gene>
<dbReference type="Pfam" id="PF20463">
    <property type="entry name" value="PDH_C"/>
    <property type="match status" value="1"/>
</dbReference>
<dbReference type="InterPro" id="IPR008927">
    <property type="entry name" value="6-PGluconate_DH-like_C_sf"/>
</dbReference>
<dbReference type="SUPFAM" id="SSF48179">
    <property type="entry name" value="6-phosphogluconate dehydrogenase C-terminal domain-like"/>
    <property type="match status" value="1"/>
</dbReference>
<organism evidence="3">
    <name type="scientific">Desulfomonile tiedjei</name>
    <dbReference type="NCBI Taxonomy" id="2358"/>
    <lineage>
        <taxon>Bacteria</taxon>
        <taxon>Pseudomonadati</taxon>
        <taxon>Thermodesulfobacteriota</taxon>
        <taxon>Desulfomonilia</taxon>
        <taxon>Desulfomonilales</taxon>
        <taxon>Desulfomonilaceae</taxon>
        <taxon>Desulfomonile</taxon>
    </lineage>
</organism>